<dbReference type="InterPro" id="IPR018760">
    <property type="entry name" value="DUF2326"/>
</dbReference>
<evidence type="ECO:0000259" key="2">
    <source>
        <dbReference type="Pfam" id="PF10088"/>
    </source>
</evidence>
<protein>
    <recommendedName>
        <fullName evidence="2">DUF2326 domain-containing protein</fullName>
    </recommendedName>
</protein>
<dbReference type="Gene3D" id="3.40.50.300">
    <property type="entry name" value="P-loop containing nucleotide triphosphate hydrolases"/>
    <property type="match status" value="1"/>
</dbReference>
<accession>S4H107</accession>
<reference evidence="3 4" key="1">
    <citation type="submission" date="2013-06" db="EMBL/GenBank/DDBJ databases">
        <authorList>
            <person name="Weinstock G."/>
            <person name="Sodergren E."/>
            <person name="Lobos E.A."/>
            <person name="Fulton L."/>
            <person name="Fulton R."/>
            <person name="Courtney L."/>
            <person name="Fronick C."/>
            <person name="O'Laughlin M."/>
            <person name="Godfrey J."/>
            <person name="Wilson R.M."/>
            <person name="Miner T."/>
            <person name="Farmer C."/>
            <person name="Delehaunty K."/>
            <person name="Cordes M."/>
            <person name="Minx P."/>
            <person name="Tomlinson C."/>
            <person name="Chen J."/>
            <person name="Wollam A."/>
            <person name="Pepin K.H."/>
            <person name="Bhonagiri V."/>
            <person name="Zhang X."/>
            <person name="Warren W."/>
            <person name="Mitreva M."/>
            <person name="Mardis E.R."/>
            <person name="Wilson R.K."/>
        </authorList>
    </citation>
    <scope>NUCLEOTIDE SEQUENCE [LARGE SCALE GENOMIC DNA]</scope>
    <source>
        <strain evidence="3 4">JCP7719</strain>
    </source>
</reference>
<dbReference type="PATRIC" id="fig|1261061.4.peg.72"/>
<dbReference type="AlphaFoldDB" id="S4H107"/>
<evidence type="ECO:0000256" key="1">
    <source>
        <dbReference type="SAM" id="Coils"/>
    </source>
</evidence>
<proteinExistence type="predicted"/>
<comment type="caution">
    <text evidence="3">The sequence shown here is derived from an EMBL/GenBank/DDBJ whole genome shotgun (WGS) entry which is preliminary data.</text>
</comment>
<dbReference type="RefSeq" id="WP_020758845.1">
    <property type="nucleotide sequence ID" value="NZ_KE347983.1"/>
</dbReference>
<feature type="coiled-coil region" evidence="1">
    <location>
        <begin position="209"/>
        <end position="268"/>
    </location>
</feature>
<feature type="coiled-coil region" evidence="1">
    <location>
        <begin position="362"/>
        <end position="389"/>
    </location>
</feature>
<dbReference type="InterPro" id="IPR027417">
    <property type="entry name" value="P-loop_NTPase"/>
</dbReference>
<dbReference type="Proteomes" id="UP000014601">
    <property type="component" value="Unassembled WGS sequence"/>
</dbReference>
<evidence type="ECO:0000313" key="4">
    <source>
        <dbReference type="Proteomes" id="UP000014601"/>
    </source>
</evidence>
<evidence type="ECO:0000313" key="3">
    <source>
        <dbReference type="EMBL" id="EPI52136.1"/>
    </source>
</evidence>
<sequence length="550" mass="63398">MLIEIYSPAFKEKSKIRPAIRFKNGLNVIQGTQKGSNSIGKSSTLLAIDFVFGGDTYLKSDGVKYVGNHEIYFCFKFDHQYFFSRSTADANTINICNEKYEPTDKTLTKQEFIGWLKEKYASNKTDLSFRQLASTFFRIYGKDNRDENYPLQGYRNQPTKESIKILMSLFNYYKDIEPYHNQLDIQADKLKTFKNARKYSFISNLVGGKAQYEENVNTLSNLRAELNALTYNYDVTASNEEIENSKYKENLKATKLSLETQLEQLQRRSKLLDISIEFGLKPTEADLQALSEFFPTVNLKKIYDIERFHKKLSAILKNEFEAEKETLDAKTREVKAGIEQVVQTMEELKIPNSISKDFLDKHSEIIKKIDALEEQNKAYLEESQLQESKKVAAQNLEKNVEHILMEIGLCLNNKMHEFNDRLYAEKRNSPTIELKNYNSYTFFTPKDTGTGTNFKGLILLDLAVLYSSSLPALAHDSLFFKNIDDEGIEGIMKIYTDTANLNKQVFIAFDKQSSYSKETYEILQNNKVLQLYSGGGELYGKSWNREIKGV</sequence>
<dbReference type="HOGENOM" id="CLU_036792_0_0_11"/>
<dbReference type="EMBL" id="ATJO01000003">
    <property type="protein sequence ID" value="EPI52136.1"/>
    <property type="molecule type" value="Genomic_DNA"/>
</dbReference>
<name>S4H107_9BIFI</name>
<feature type="domain" description="DUF2326" evidence="2">
    <location>
        <begin position="420"/>
        <end position="523"/>
    </location>
</feature>
<dbReference type="Pfam" id="PF10088">
    <property type="entry name" value="DUF2326"/>
    <property type="match status" value="1"/>
</dbReference>
<gene>
    <name evidence="3" type="ORF">HMPREF1576_00079</name>
</gene>
<keyword evidence="1" id="KW-0175">Coiled coil</keyword>
<organism evidence="3 4">
    <name type="scientific">Gardnerella pickettii JCP7719</name>
    <dbReference type="NCBI Taxonomy" id="1261061"/>
    <lineage>
        <taxon>Bacteria</taxon>
        <taxon>Bacillati</taxon>
        <taxon>Actinomycetota</taxon>
        <taxon>Actinomycetes</taxon>
        <taxon>Bifidobacteriales</taxon>
        <taxon>Bifidobacteriaceae</taxon>
        <taxon>Gardnerella</taxon>
        <taxon>Gardnerella pickettii</taxon>
    </lineage>
</organism>